<accession>A0ABU8F1M4</accession>
<gene>
    <name evidence="2" type="ORF">WAX74_03225</name>
</gene>
<keyword evidence="3" id="KW-1185">Reference proteome</keyword>
<feature type="transmembrane region" description="Helical" evidence="1">
    <location>
        <begin position="120"/>
        <end position="145"/>
    </location>
</feature>
<dbReference type="Proteomes" id="UP001364890">
    <property type="component" value="Unassembled WGS sequence"/>
</dbReference>
<dbReference type="EMBL" id="JBAWSY010000002">
    <property type="protein sequence ID" value="MEI4768669.1"/>
    <property type="molecule type" value="Genomic_DNA"/>
</dbReference>
<sequence>MQCFVTILVSQNLFSFTFFISALFIIGKEYEGMTATPNSLLNFTYILLLLGFLVFIVTFIRFYILLRKGYYRKGSKKDELRSKWETKKYMPLAIIGGLGIVFIIQYIARSSSVNDLNAMVVIVIGITLFFVMLFVLPEQLVILYCKYRFKSFNFNERGYLYDKQ</sequence>
<evidence type="ECO:0000256" key="1">
    <source>
        <dbReference type="SAM" id="Phobius"/>
    </source>
</evidence>
<feature type="transmembrane region" description="Helical" evidence="1">
    <location>
        <begin position="46"/>
        <end position="66"/>
    </location>
</feature>
<proteinExistence type="predicted"/>
<keyword evidence="1" id="KW-0812">Transmembrane</keyword>
<organism evidence="2 3">
    <name type="scientific">Psychrobacillus mangrovi</name>
    <dbReference type="NCBI Taxonomy" id="3117745"/>
    <lineage>
        <taxon>Bacteria</taxon>
        <taxon>Bacillati</taxon>
        <taxon>Bacillota</taxon>
        <taxon>Bacilli</taxon>
        <taxon>Bacillales</taxon>
        <taxon>Bacillaceae</taxon>
        <taxon>Psychrobacillus</taxon>
    </lineage>
</organism>
<feature type="transmembrane region" description="Helical" evidence="1">
    <location>
        <begin position="7"/>
        <end position="26"/>
    </location>
</feature>
<feature type="transmembrane region" description="Helical" evidence="1">
    <location>
        <begin position="89"/>
        <end position="108"/>
    </location>
</feature>
<evidence type="ECO:0000313" key="2">
    <source>
        <dbReference type="EMBL" id="MEI4768669.1"/>
    </source>
</evidence>
<name>A0ABU8F1M4_9BACI</name>
<reference evidence="2 3" key="1">
    <citation type="submission" date="2024-01" db="EMBL/GenBank/DDBJ databases">
        <title>Seven novel Bacillus-like species.</title>
        <authorList>
            <person name="Liu G."/>
        </authorList>
    </citation>
    <scope>NUCLEOTIDE SEQUENCE [LARGE SCALE GENOMIC DNA]</scope>
    <source>
        <strain evidence="2 3">FJAT-51614</strain>
    </source>
</reference>
<keyword evidence="1" id="KW-1133">Transmembrane helix</keyword>
<comment type="caution">
    <text evidence="2">The sequence shown here is derived from an EMBL/GenBank/DDBJ whole genome shotgun (WGS) entry which is preliminary data.</text>
</comment>
<evidence type="ECO:0000313" key="3">
    <source>
        <dbReference type="Proteomes" id="UP001364890"/>
    </source>
</evidence>
<protein>
    <recommendedName>
        <fullName evidence="4">ABC transporter permease</fullName>
    </recommendedName>
</protein>
<keyword evidence="1" id="KW-0472">Membrane</keyword>
<evidence type="ECO:0008006" key="4">
    <source>
        <dbReference type="Google" id="ProtNLM"/>
    </source>
</evidence>